<gene>
    <name evidence="1" type="ORF">NSCI0253_LOCUS26230</name>
</gene>
<evidence type="ECO:0000313" key="1">
    <source>
        <dbReference type="EMBL" id="CAD8851880.1"/>
    </source>
</evidence>
<accession>A0A7S1F8P5</accession>
<dbReference type="AlphaFoldDB" id="A0A7S1F8P5"/>
<reference evidence="1" key="1">
    <citation type="submission" date="2021-01" db="EMBL/GenBank/DDBJ databases">
        <authorList>
            <person name="Corre E."/>
            <person name="Pelletier E."/>
            <person name="Niang G."/>
            <person name="Scheremetjew M."/>
            <person name="Finn R."/>
            <person name="Kale V."/>
            <person name="Holt S."/>
            <person name="Cochrane G."/>
            <person name="Meng A."/>
            <person name="Brown T."/>
            <person name="Cohen L."/>
        </authorList>
    </citation>
    <scope>NUCLEOTIDE SEQUENCE</scope>
</reference>
<organism evidence="1">
    <name type="scientific">Noctiluca scintillans</name>
    <name type="common">Sea sparkle</name>
    <name type="synonym">Red tide dinoflagellate</name>
    <dbReference type="NCBI Taxonomy" id="2966"/>
    <lineage>
        <taxon>Eukaryota</taxon>
        <taxon>Sar</taxon>
        <taxon>Alveolata</taxon>
        <taxon>Dinophyceae</taxon>
        <taxon>Noctilucales</taxon>
        <taxon>Noctilucaceae</taxon>
        <taxon>Noctiluca</taxon>
    </lineage>
</organism>
<name>A0A7S1F8P5_NOCSC</name>
<protein>
    <submittedName>
        <fullName evidence="1">Uncharacterized protein</fullName>
    </submittedName>
</protein>
<proteinExistence type="predicted"/>
<dbReference type="EMBL" id="HBFQ01037170">
    <property type="protein sequence ID" value="CAD8851880.1"/>
    <property type="molecule type" value="Transcribed_RNA"/>
</dbReference>
<sequence>MAQGLHSKFFLCVKICDMASLRSLSFVLSFGLATSLKICGNFCGPNWCNGQDLSECSDIEGSTCNKQSSDCPETTETDGSCADGCCKAHDACCGGDRTSCNQAIVACLQACPSGPFSPGKVCMDGVLPVPVDSILVGMELDPYGCCGHSCDAGNATVSV</sequence>